<dbReference type="InterPro" id="IPR011777">
    <property type="entry name" value="Geranylgeranyl_Rdtase_fam"/>
</dbReference>
<dbReference type="RefSeq" id="WP_379667359.1">
    <property type="nucleotide sequence ID" value="NZ_JBHULH010000012.1"/>
</dbReference>
<proteinExistence type="predicted"/>
<organism evidence="2 3">
    <name type="scientific">Pseudotenacibaculum haliotis</name>
    <dbReference type="NCBI Taxonomy" id="1862138"/>
    <lineage>
        <taxon>Bacteria</taxon>
        <taxon>Pseudomonadati</taxon>
        <taxon>Bacteroidota</taxon>
        <taxon>Flavobacteriia</taxon>
        <taxon>Flavobacteriales</taxon>
        <taxon>Flavobacteriaceae</taxon>
        <taxon>Pseudotenacibaculum</taxon>
    </lineage>
</organism>
<dbReference type="PANTHER" id="PTHR42685:SF22">
    <property type="entry name" value="CONDITIONED MEDIUM FACTOR RECEPTOR 1"/>
    <property type="match status" value="1"/>
</dbReference>
<dbReference type="Proteomes" id="UP001597508">
    <property type="component" value="Unassembled WGS sequence"/>
</dbReference>
<sequence length="383" mass="43165">MDSKRTFDVAVIGSGPAGASAALKLAEKGISTVIIEKATLPRYKTCGGGFAFRGRREMPFDISPVVEKEFYRVDAYFDKIGIHKVSEREEPIISMVMRDDFDNFLVEKAKEAGITLLEDHKLKDITFGKESILHTSQGEVRCKFIIAADGALSPTAKIAGWKETRLLIPALEYEVEVNPEDFERLSQTVRLDFDAAPMGYGWCFPKKNHLSIGLASFRRVKIDFKKLYRDYMTDVLKITDPIHEELHGFQIPVTPRTDGCVRKNVFLVGDAAGFADPLTAEGISNAIFSGIMAADAIIESDLDQQKAEENYNHKLNTTLLPELKTGVRLSKLFYDNEMIRNFLMKRYGDRITEGMTQILMGERTYPKDIVKQVKKKLKQAIFS</sequence>
<dbReference type="InterPro" id="IPR050407">
    <property type="entry name" value="Geranylgeranyl_reductase"/>
</dbReference>
<evidence type="ECO:0000259" key="1">
    <source>
        <dbReference type="Pfam" id="PF07992"/>
    </source>
</evidence>
<dbReference type="InterPro" id="IPR036188">
    <property type="entry name" value="FAD/NAD-bd_sf"/>
</dbReference>
<dbReference type="Pfam" id="PF07992">
    <property type="entry name" value="Pyr_redox_2"/>
    <property type="match status" value="1"/>
</dbReference>
<comment type="caution">
    <text evidence="2">The sequence shown here is derived from an EMBL/GenBank/DDBJ whole genome shotgun (WGS) entry which is preliminary data.</text>
</comment>
<evidence type="ECO:0000313" key="2">
    <source>
        <dbReference type="EMBL" id="MFD2568652.1"/>
    </source>
</evidence>
<evidence type="ECO:0000313" key="3">
    <source>
        <dbReference type="Proteomes" id="UP001597508"/>
    </source>
</evidence>
<dbReference type="PANTHER" id="PTHR42685">
    <property type="entry name" value="GERANYLGERANYL DIPHOSPHATE REDUCTASE"/>
    <property type="match status" value="1"/>
</dbReference>
<accession>A0ABW5LWD8</accession>
<dbReference type="InterPro" id="IPR023753">
    <property type="entry name" value="FAD/NAD-binding_dom"/>
</dbReference>
<reference evidence="3" key="1">
    <citation type="journal article" date="2019" name="Int. J. Syst. Evol. Microbiol.">
        <title>The Global Catalogue of Microorganisms (GCM) 10K type strain sequencing project: providing services to taxonomists for standard genome sequencing and annotation.</title>
        <authorList>
            <consortium name="The Broad Institute Genomics Platform"/>
            <consortium name="The Broad Institute Genome Sequencing Center for Infectious Disease"/>
            <person name="Wu L."/>
            <person name="Ma J."/>
        </authorList>
    </citation>
    <scope>NUCLEOTIDE SEQUENCE [LARGE SCALE GENOMIC DNA]</scope>
    <source>
        <strain evidence="3">KCTC 52127</strain>
    </source>
</reference>
<gene>
    <name evidence="2" type="ORF">ACFSRZ_14845</name>
</gene>
<dbReference type="Gene3D" id="3.50.50.60">
    <property type="entry name" value="FAD/NAD(P)-binding domain"/>
    <property type="match status" value="1"/>
</dbReference>
<dbReference type="PRINTS" id="PR00420">
    <property type="entry name" value="RNGMNOXGNASE"/>
</dbReference>
<dbReference type="SUPFAM" id="SSF51905">
    <property type="entry name" value="FAD/NAD(P)-binding domain"/>
    <property type="match status" value="1"/>
</dbReference>
<keyword evidence="3" id="KW-1185">Reference proteome</keyword>
<protein>
    <submittedName>
        <fullName evidence="2">Geranylgeranyl reductase family protein</fullName>
    </submittedName>
</protein>
<dbReference type="NCBIfam" id="TIGR02032">
    <property type="entry name" value="GG-red-SF"/>
    <property type="match status" value="1"/>
</dbReference>
<name>A0ABW5LWD8_9FLAO</name>
<dbReference type="EMBL" id="JBHULH010000012">
    <property type="protein sequence ID" value="MFD2568652.1"/>
    <property type="molecule type" value="Genomic_DNA"/>
</dbReference>
<feature type="domain" description="FAD/NAD(P)-binding" evidence="1">
    <location>
        <begin position="7"/>
        <end position="163"/>
    </location>
</feature>